<evidence type="ECO:0000256" key="6">
    <source>
        <dbReference type="ARBA" id="ARBA00022630"/>
    </source>
</evidence>
<comment type="similarity">
    <text evidence="1 18">Belongs to the ApbE family.</text>
</comment>
<organism evidence="20 21">
    <name type="scientific">Cognaticolwellia beringensis</name>
    <dbReference type="NCBI Taxonomy" id="1967665"/>
    <lineage>
        <taxon>Bacteria</taxon>
        <taxon>Pseudomonadati</taxon>
        <taxon>Pseudomonadota</taxon>
        <taxon>Gammaproteobacteria</taxon>
        <taxon>Alteromonadales</taxon>
        <taxon>Colwelliaceae</taxon>
        <taxon>Cognaticolwellia</taxon>
    </lineage>
</organism>
<keyword evidence="7 18" id="KW-0808">Transferase</keyword>
<dbReference type="AlphaFoldDB" id="A0A222G4S8"/>
<keyword evidence="5" id="KW-0997">Cell inner membrane</keyword>
<keyword evidence="10 18" id="KW-0274">FAD</keyword>
<evidence type="ECO:0000256" key="4">
    <source>
        <dbReference type="ARBA" id="ARBA00022475"/>
    </source>
</evidence>
<keyword evidence="11 18" id="KW-0460">Magnesium</keyword>
<dbReference type="InterPro" id="IPR024932">
    <property type="entry name" value="ApbE"/>
</dbReference>
<dbReference type="RefSeq" id="WP_081149065.1">
    <property type="nucleotide sequence ID" value="NZ_CP020465.1"/>
</dbReference>
<name>A0A222G4S8_9GAMM</name>
<comment type="subcellular location">
    <subcellularLocation>
        <location evidence="17">Cell inner membrane</location>
        <topology evidence="17">Lipid-anchor</topology>
        <orientation evidence="17">Periplasmic side</orientation>
    </subcellularLocation>
</comment>
<dbReference type="Pfam" id="PF02424">
    <property type="entry name" value="ApbE"/>
    <property type="match status" value="1"/>
</dbReference>
<feature type="binding site" evidence="19">
    <location>
        <position position="185"/>
    </location>
    <ligand>
        <name>Mg(2+)</name>
        <dbReference type="ChEBI" id="CHEBI:18420"/>
    </ligand>
</feature>
<dbReference type="EC" id="2.7.1.180" evidence="2 18"/>
<dbReference type="Proteomes" id="UP000202259">
    <property type="component" value="Chromosome"/>
</dbReference>
<evidence type="ECO:0000256" key="5">
    <source>
        <dbReference type="ARBA" id="ARBA00022519"/>
    </source>
</evidence>
<protein>
    <recommendedName>
        <fullName evidence="3 18">FAD:protein FMN transferase</fullName>
        <ecNumber evidence="2 18">2.7.1.180</ecNumber>
    </recommendedName>
    <alternativeName>
        <fullName evidence="15 18">Flavin transferase</fullName>
    </alternativeName>
</protein>
<dbReference type="GO" id="GO:0016740">
    <property type="term" value="F:transferase activity"/>
    <property type="evidence" value="ECO:0007669"/>
    <property type="project" value="UniProtKB-UniRule"/>
</dbReference>
<dbReference type="FunFam" id="3.10.520.10:FF:000001">
    <property type="entry name" value="FAD:protein FMN transferase"/>
    <property type="match status" value="1"/>
</dbReference>
<reference evidence="20 21" key="1">
    <citation type="submission" date="2017-08" db="EMBL/GenBank/DDBJ databases">
        <title>Complete genome of Colwellia sp. NB097-1, a psychrophile bacterium ioslated from Bering Sea.</title>
        <authorList>
            <person name="Chen X."/>
        </authorList>
    </citation>
    <scope>NUCLEOTIDE SEQUENCE [LARGE SCALE GENOMIC DNA]</scope>
    <source>
        <strain evidence="20 21">NB097-1</strain>
    </source>
</reference>
<dbReference type="EMBL" id="CP020465">
    <property type="protein sequence ID" value="ASP46801.1"/>
    <property type="molecule type" value="Genomic_DNA"/>
</dbReference>
<evidence type="ECO:0000256" key="7">
    <source>
        <dbReference type="ARBA" id="ARBA00022679"/>
    </source>
</evidence>
<dbReference type="InterPro" id="IPR003374">
    <property type="entry name" value="ApbE-like_sf"/>
</dbReference>
<comment type="cofactor">
    <cofactor evidence="19">
        <name>Mg(2+)</name>
        <dbReference type="ChEBI" id="CHEBI:18420"/>
    </cofactor>
    <cofactor evidence="19">
        <name>Mn(2+)</name>
        <dbReference type="ChEBI" id="CHEBI:29035"/>
    </cofactor>
    <text evidence="19">Magnesium. Can also use manganese.</text>
</comment>
<dbReference type="PANTHER" id="PTHR30040:SF2">
    <property type="entry name" value="FAD:PROTEIN FMN TRANSFERASE"/>
    <property type="match status" value="1"/>
</dbReference>
<accession>A0A222G4S8</accession>
<dbReference type="GO" id="GO:0046872">
    <property type="term" value="F:metal ion binding"/>
    <property type="evidence" value="ECO:0007669"/>
    <property type="project" value="UniProtKB-UniRule"/>
</dbReference>
<keyword evidence="4" id="KW-1003">Cell membrane</keyword>
<sequence length="347" mass="37963">MQYSCNLSKYASAVKLFVVASTLLVLSGCFPSNDLGREEYLLRGNTMGTTYNIKVVGESLDAEKLQQGIDAKLVQLNQEMSTYIKDSELSIFNQSASLEPVKASTGLARVVKEAIRLGELSNGALDVTVGPLVNLWGFGPEYRPETVPSEALLTATKARVGLDKLKLENGMLSKRTADLYVDLSTIAKGYGVDLVAEYIEANGINNYLVEIGGEMRLKGFKHTGELWHVAIEKPLSDERSVHQIIVPKDNAVATSGDYRIYFEADGQRFSHIIDPKSGKPINHKLVSVTVIHPSSMTADGLSTAMMVMGEEKALAFAEANDLAVYIIAKTDHGFVEQSTVKFMQYLK</sequence>
<evidence type="ECO:0000256" key="12">
    <source>
        <dbReference type="ARBA" id="ARBA00023136"/>
    </source>
</evidence>
<evidence type="ECO:0000256" key="17">
    <source>
        <dbReference type="ARBA" id="ARBA00060485"/>
    </source>
</evidence>
<dbReference type="PANTHER" id="PTHR30040">
    <property type="entry name" value="THIAMINE BIOSYNTHESIS LIPOPROTEIN APBE"/>
    <property type="match status" value="1"/>
</dbReference>
<dbReference type="PIRSF" id="PIRSF006268">
    <property type="entry name" value="ApbE"/>
    <property type="match status" value="1"/>
</dbReference>
<evidence type="ECO:0000256" key="9">
    <source>
        <dbReference type="ARBA" id="ARBA00022729"/>
    </source>
</evidence>
<feature type="binding site" evidence="19">
    <location>
        <position position="299"/>
    </location>
    <ligand>
        <name>Mg(2+)</name>
        <dbReference type="ChEBI" id="CHEBI:18420"/>
    </ligand>
</feature>
<keyword evidence="14" id="KW-0449">Lipoprotein</keyword>
<keyword evidence="13" id="KW-0564">Palmitate</keyword>
<evidence type="ECO:0000256" key="2">
    <source>
        <dbReference type="ARBA" id="ARBA00011955"/>
    </source>
</evidence>
<evidence type="ECO:0000256" key="3">
    <source>
        <dbReference type="ARBA" id="ARBA00016337"/>
    </source>
</evidence>
<evidence type="ECO:0000256" key="13">
    <source>
        <dbReference type="ARBA" id="ARBA00023139"/>
    </source>
</evidence>
<keyword evidence="9" id="KW-0732">Signal</keyword>
<dbReference type="SUPFAM" id="SSF143631">
    <property type="entry name" value="ApbE-like"/>
    <property type="match status" value="1"/>
</dbReference>
<proteinExistence type="inferred from homology"/>
<dbReference type="KEGG" id="cber:B5D82_02780"/>
<keyword evidence="12" id="KW-0472">Membrane</keyword>
<dbReference type="Gene3D" id="3.10.520.10">
    <property type="entry name" value="ApbE-like domains"/>
    <property type="match status" value="1"/>
</dbReference>
<evidence type="ECO:0000256" key="1">
    <source>
        <dbReference type="ARBA" id="ARBA00008282"/>
    </source>
</evidence>
<evidence type="ECO:0000313" key="20">
    <source>
        <dbReference type="EMBL" id="ASP46801.1"/>
    </source>
</evidence>
<dbReference type="OrthoDB" id="9778595at2"/>
<evidence type="ECO:0000256" key="10">
    <source>
        <dbReference type="ARBA" id="ARBA00022827"/>
    </source>
</evidence>
<keyword evidence="21" id="KW-1185">Reference proteome</keyword>
<feature type="binding site" evidence="19">
    <location>
        <position position="303"/>
    </location>
    <ligand>
        <name>Mg(2+)</name>
        <dbReference type="ChEBI" id="CHEBI:18420"/>
    </ligand>
</feature>
<evidence type="ECO:0000256" key="8">
    <source>
        <dbReference type="ARBA" id="ARBA00022723"/>
    </source>
</evidence>
<evidence type="ECO:0000256" key="15">
    <source>
        <dbReference type="ARBA" id="ARBA00031306"/>
    </source>
</evidence>
<comment type="catalytic activity">
    <reaction evidence="16 18">
        <text>L-threonyl-[protein] + FAD = FMN-L-threonyl-[protein] + AMP + H(+)</text>
        <dbReference type="Rhea" id="RHEA:36847"/>
        <dbReference type="Rhea" id="RHEA-COMP:11060"/>
        <dbReference type="Rhea" id="RHEA-COMP:11061"/>
        <dbReference type="ChEBI" id="CHEBI:15378"/>
        <dbReference type="ChEBI" id="CHEBI:30013"/>
        <dbReference type="ChEBI" id="CHEBI:57692"/>
        <dbReference type="ChEBI" id="CHEBI:74257"/>
        <dbReference type="ChEBI" id="CHEBI:456215"/>
        <dbReference type="EC" id="2.7.1.180"/>
    </reaction>
</comment>
<evidence type="ECO:0000256" key="11">
    <source>
        <dbReference type="ARBA" id="ARBA00022842"/>
    </source>
</evidence>
<gene>
    <name evidence="20" type="ORF">B5D82_02780</name>
</gene>
<keyword evidence="8 18" id="KW-0479">Metal-binding</keyword>
<evidence type="ECO:0000256" key="16">
    <source>
        <dbReference type="ARBA" id="ARBA00048540"/>
    </source>
</evidence>
<evidence type="ECO:0000313" key="21">
    <source>
        <dbReference type="Proteomes" id="UP000202259"/>
    </source>
</evidence>
<evidence type="ECO:0000256" key="18">
    <source>
        <dbReference type="PIRNR" id="PIRNR006268"/>
    </source>
</evidence>
<evidence type="ECO:0000256" key="14">
    <source>
        <dbReference type="ARBA" id="ARBA00023288"/>
    </source>
</evidence>
<dbReference type="GO" id="GO:0005886">
    <property type="term" value="C:plasma membrane"/>
    <property type="evidence" value="ECO:0007669"/>
    <property type="project" value="UniProtKB-SubCell"/>
</dbReference>
<evidence type="ECO:0000256" key="19">
    <source>
        <dbReference type="PIRSR" id="PIRSR006268-2"/>
    </source>
</evidence>
<keyword evidence="6 18" id="KW-0285">Flavoprotein</keyword>